<feature type="active site" description="Charge relay system" evidence="5">
    <location>
        <position position="706"/>
    </location>
</feature>
<dbReference type="GeneID" id="24906763"/>
<reference evidence="8 9" key="1">
    <citation type="journal article" date="2014" name="Int. J. Syst. Evol. Microbiol.">
        <title>Thermococcus paralvinellae sp. nov. and Thermococcus cleftensis sp. nov. of hyperthermophilic heterotrophs from deep-sea hydrothermal vents.</title>
        <authorList>
            <person name="Hensley S.A."/>
            <person name="Jung J.H."/>
            <person name="Park C.S."/>
            <person name="Holden J.F."/>
        </authorList>
    </citation>
    <scope>NUCLEOTIDE SEQUENCE [LARGE SCALE GENOMIC DNA]</scope>
    <source>
        <strain evidence="8 9">ES1</strain>
    </source>
</reference>
<dbReference type="InterPro" id="IPR029062">
    <property type="entry name" value="Class_I_gatase-like"/>
</dbReference>
<protein>
    <submittedName>
        <fullName evidence="8">Uncharacterized protein</fullName>
    </submittedName>
</protein>
<dbReference type="GO" id="GO:0006508">
    <property type="term" value="P:proteolysis"/>
    <property type="evidence" value="ECO:0007669"/>
    <property type="project" value="UniProtKB-KW"/>
</dbReference>
<feature type="active site" description="Charge relay system" evidence="5">
    <location>
        <position position="678"/>
    </location>
</feature>
<evidence type="ECO:0000256" key="5">
    <source>
        <dbReference type="PROSITE-ProRule" id="PRU01240"/>
    </source>
</evidence>
<dbReference type="PROSITE" id="PS00138">
    <property type="entry name" value="SUBTILASE_SER"/>
    <property type="match status" value="1"/>
</dbReference>
<dbReference type="PANTHER" id="PTHR43806:SF11">
    <property type="entry name" value="CEREVISIN-RELATED"/>
    <property type="match status" value="1"/>
</dbReference>
<evidence type="ECO:0000256" key="1">
    <source>
        <dbReference type="ARBA" id="ARBA00011073"/>
    </source>
</evidence>
<evidence type="ECO:0000259" key="6">
    <source>
        <dbReference type="Pfam" id="PF00082"/>
    </source>
</evidence>
<feature type="domain" description="Peptidase S8/S53" evidence="6">
    <location>
        <begin position="702"/>
        <end position="970"/>
    </location>
</feature>
<dbReference type="Pfam" id="PF00082">
    <property type="entry name" value="Peptidase_S8"/>
    <property type="match status" value="1"/>
</dbReference>
<keyword evidence="4 5" id="KW-0720">Serine protease</keyword>
<evidence type="ECO:0000256" key="2">
    <source>
        <dbReference type="ARBA" id="ARBA00022670"/>
    </source>
</evidence>
<evidence type="ECO:0000313" key="9">
    <source>
        <dbReference type="Proteomes" id="UP000019027"/>
    </source>
</evidence>
<keyword evidence="2 5" id="KW-0645">Protease</keyword>
<dbReference type="GO" id="GO:0004252">
    <property type="term" value="F:serine-type endopeptidase activity"/>
    <property type="evidence" value="ECO:0007669"/>
    <property type="project" value="UniProtKB-UniRule"/>
</dbReference>
<dbReference type="SUPFAM" id="SSF52317">
    <property type="entry name" value="Class I glutamine amidotransferase-like"/>
    <property type="match status" value="1"/>
</dbReference>
<dbReference type="Gene3D" id="2.60.120.380">
    <property type="match status" value="1"/>
</dbReference>
<dbReference type="RefSeq" id="WP_051408149.1">
    <property type="nucleotide sequence ID" value="NZ_CP006965.1"/>
</dbReference>
<dbReference type="Pfam" id="PF04151">
    <property type="entry name" value="PPC"/>
    <property type="match status" value="1"/>
</dbReference>
<name>W0I0A9_9EURY</name>
<evidence type="ECO:0000256" key="4">
    <source>
        <dbReference type="ARBA" id="ARBA00022825"/>
    </source>
</evidence>
<dbReference type="InterPro" id="IPR050131">
    <property type="entry name" value="Peptidase_S8_subtilisin-like"/>
</dbReference>
<dbReference type="Proteomes" id="UP000019027">
    <property type="component" value="Chromosome"/>
</dbReference>
<dbReference type="EMBL" id="CP006965">
    <property type="protein sequence ID" value="AHF79466.1"/>
    <property type="molecule type" value="Genomic_DNA"/>
</dbReference>
<dbReference type="KEGG" id="ths:TES1_0069"/>
<dbReference type="PROSITE" id="PS51892">
    <property type="entry name" value="SUBTILASE"/>
    <property type="match status" value="1"/>
</dbReference>
<gene>
    <name evidence="8" type="ORF">TES1_0069</name>
</gene>
<comment type="similarity">
    <text evidence="1 5">Belongs to the peptidase S8 family.</text>
</comment>
<organism evidence="8 9">
    <name type="scientific">Thermococcus paralvinellae</name>
    <dbReference type="NCBI Taxonomy" id="582419"/>
    <lineage>
        <taxon>Archaea</taxon>
        <taxon>Methanobacteriati</taxon>
        <taxon>Methanobacteriota</taxon>
        <taxon>Thermococci</taxon>
        <taxon>Thermococcales</taxon>
        <taxon>Thermococcaceae</taxon>
        <taxon>Thermococcus</taxon>
    </lineage>
</organism>
<dbReference type="Gene3D" id="2.60.40.10">
    <property type="entry name" value="Immunoglobulins"/>
    <property type="match status" value="1"/>
</dbReference>
<keyword evidence="9" id="KW-1185">Reference proteome</keyword>
<dbReference type="SUPFAM" id="SSF52743">
    <property type="entry name" value="Subtilisin-like"/>
    <property type="match status" value="1"/>
</dbReference>
<dbReference type="InterPro" id="IPR000209">
    <property type="entry name" value="Peptidase_S8/S53_dom"/>
</dbReference>
<dbReference type="InterPro" id="IPR013783">
    <property type="entry name" value="Ig-like_fold"/>
</dbReference>
<dbReference type="OrthoDB" id="27270at2157"/>
<dbReference type="HOGENOM" id="CLU_001115_0_0_2"/>
<sequence>MNKKILGILIVVLMVLSVVPMVTVGAMNTTNGNENLLVPKVTHTIEKVQINTKQHPLLPQEDIKPENKIDQKFLEMLTNKSKQETLAEIGGKKVIPSLIISKEEVELPFKVIGSRNIAGYTVYWVLVPVEQNTIMLLNKVASNDAVLQILPASVAEPVGLFKEPDEKPQKIENFIPLPNIQRTRYIKGYNVLSFDKNALLKESRLVNVKREGVAFPKNFEPADIFAVYHHKALQTWKELNITGEGVSVAVLDSGVDFGNPDLLDAYAVDPVSGWPIAFDSSSLNAYMLLNLTFINFATLLGVDYKPFYIYSWYADTSFEVSPLTISGNITIGYKGNYTAVFTTFDLANILDDKERAMFIQEVIDWIGGAERVLLVDDDEGTWGNGNFDYYLPDVEDFYKKALDSLNITYDTITVPFGSDGPSLDILRNYDLVIWVTGGSFEPGHVLTDNDVNTLEQFLDNGGKLWLISQDYIYSRGIDEFASEYLHVTDYYALDIPAPTFIVTNEGMYHAGPIYHGMYLSPTDGFIDMIIPDNESEVLAVGIEALAYSDYGILPFIKLPLNESLEYPTQSGKFYIGPHPDLALWFDWFGAFVLVADPEGKYDTVYVDFSSPYVIDFTDDDPHTKDNPVITLDFWDSLNGTFGSDGYPDLSGGMIYYIADGNSTIPYADVIYNVWNMADYGIQLPVPEEGKLVAFMIGTAYTGGGYHGTLCAAAVAARGRTLGITYGNAPGSKIIAIGSIYTGMDNWIDEVFFAVEGYDGIPYTGDEALVASNSYGISSIINKGTSWNDVFLSFITQYYAPYTTFLFAAGNGGPGYGTVTTPGASPGVITVGAAVEFGYRFMYGYDEGPYGGPLANYGDVVDFSNRGPNVLGQPKPDVLAVGAFAHGSIPVNWMTWWVYYLFYGNYFGGYYASELWAGTSLATPMAAGVTALVYQAYTEAHGTYPTNELVKTILKSSADNVNADVFSQGAGFLNAYRAVKLAMGLDGLMVTPSEEYTVTIPGSEFSWEFTIYNVNASAEKSANVSVEVFQKIDEVELDTYAGMITRIDQYIPEDADLMKITLYYPFDSFDPLMNYWPATYAWFRVYDWTDVDGDGTVDAYWGLYGNETNLIHQAYTFGTSASLLLGNPKTKYHDGMFLWVREAGAGAKIKIEFYKRVPWNWATIDKNSVTLAPSSSENVTVTISVPADAFGVYEAALYVAYDNTETVVPLSVIVAASEPNFDYVPSDYTGLYDNGYVYGYFDWFWRYESGDWRLYYVNVPEVDNGTYLVTSVTWEGYPQDINVHILGPKDGDFVELARGMDGYMGAGMFKFMTSNGPQGEIVGTKAYKPGLYAIWLHNVLYDGKEAQRKIKEIKVGTVKVTPEVLTINTSKALSGELSLSLENNIELTPNINVYGLIMPEIHNATIAPPTGDYDVYEVYVEDSAMLSVVLESIYDDVGGLDLDLFVFYDYIDMYSYSSLVAYSAGPTADESVSITFPVPGHYYIVVESYSNPVPGSTYDLKIYNYEKSDTIKIKDIIVNNTIYNITLEYELPESGEYSGIVTIGFENNPAVIVVPINVEEVKPGSTKGYDLVVYPLTLETPYDVPYVNMTYNVSTIFYIEGKWSAERVKAYVYWNGYVVDIVDIPFVEPNTYYKLTFSIPIMDDSLQRIWVELKSDNDMAEYNNYAGTFCLLPVTPDKLSDYGKVIGGYAIGRYARWDVPKTEGDLNTITIYSDGESYPGYVRTVLALSPLIDNESIQVDFTWLKSIHLISFKNKKDLIVIDSEGNEVFNPFALREVRYALNYLINREAMVKEGFGGNATALFGPIYPAQIEFHKAQEVYTVLNLTSESSVDLAVQIIDMAMANVAEQYSLNLTKVNGTWYFNDEPIVIRSAGWEPVDYYVKEALRKAGFEVVDNWSNWDYHIESWGWGLTMPLWITEAVFYDPSWEDYIPEVTVANVTDLISKLDLIYYNSSEKLDEIKDFTIEDILELLMYGEIPVNITKRDYGHAAIWFTWPYEVTYYTIQNEDQRSDLEKIALLLGILESPNVFLVQEFDTPYQSSYKVVTLEDGVLVSMDYAYWRPVVIRVSFKEKPQEELEQEVVKMINNILEELQKGVEVSEESQEDVAVAESETTGDQVVAKIIQEAGGDANVTVDVDVARETGTKEVKVTAEVNGDHGTVVTLAIVLPEEVTKYEVHVQDADLLDEPYAVYDQGKTIVIVTVKLHSPAIIEVTGVTEYPEEIIGTYVVIWDMLYTRYTHKFDELYNESIKLGIDNETIQEALYYKQLAEQYYEQASSFGSPLSNPIRSLAPIRKAYLNIKKAVEILEKAIEEAESS</sequence>
<evidence type="ECO:0000259" key="7">
    <source>
        <dbReference type="Pfam" id="PF04151"/>
    </source>
</evidence>
<dbReference type="Gene3D" id="3.40.50.200">
    <property type="entry name" value="Peptidase S8/S53 domain"/>
    <property type="match status" value="2"/>
</dbReference>
<evidence type="ECO:0000313" key="8">
    <source>
        <dbReference type="EMBL" id="AHF79466.1"/>
    </source>
</evidence>
<feature type="active site" description="Charge relay system" evidence="5">
    <location>
        <position position="919"/>
    </location>
</feature>
<dbReference type="InterPro" id="IPR036852">
    <property type="entry name" value="Peptidase_S8/S53_dom_sf"/>
</dbReference>
<dbReference type="SUPFAM" id="SSF53850">
    <property type="entry name" value="Periplasmic binding protein-like II"/>
    <property type="match status" value="1"/>
</dbReference>
<dbReference type="PANTHER" id="PTHR43806">
    <property type="entry name" value="PEPTIDASE S8"/>
    <property type="match status" value="1"/>
</dbReference>
<keyword evidence="3 5" id="KW-0378">Hydrolase</keyword>
<dbReference type="STRING" id="582419.TES1_0069"/>
<dbReference type="InterPro" id="IPR007280">
    <property type="entry name" value="Peptidase_C_arc/bac"/>
</dbReference>
<feature type="domain" description="Peptidase C-terminal archaeal/bacterial" evidence="7">
    <location>
        <begin position="1411"/>
        <end position="1487"/>
    </location>
</feature>
<dbReference type="Gene3D" id="3.10.105.10">
    <property type="entry name" value="Dipeptide-binding Protein, Domain 3"/>
    <property type="match status" value="1"/>
</dbReference>
<evidence type="ECO:0000256" key="3">
    <source>
        <dbReference type="ARBA" id="ARBA00022801"/>
    </source>
</evidence>
<dbReference type="InterPro" id="IPR023827">
    <property type="entry name" value="Peptidase_S8_Asp-AS"/>
</dbReference>
<dbReference type="PROSITE" id="PS00136">
    <property type="entry name" value="SUBTILASE_ASP"/>
    <property type="match status" value="1"/>
</dbReference>
<dbReference type="InterPro" id="IPR023828">
    <property type="entry name" value="Peptidase_S8_Ser-AS"/>
</dbReference>
<accession>W0I0A9</accession>
<proteinExistence type="inferred from homology"/>